<keyword evidence="3" id="KW-1185">Reference proteome</keyword>
<name>A0A4P9X109_9FUNG</name>
<feature type="region of interest" description="Disordered" evidence="1">
    <location>
        <begin position="214"/>
        <end position="241"/>
    </location>
</feature>
<dbReference type="EMBL" id="ML014442">
    <property type="protein sequence ID" value="RKO98418.1"/>
    <property type="molecule type" value="Genomic_DNA"/>
</dbReference>
<feature type="compositionally biased region" description="Low complexity" evidence="1">
    <location>
        <begin position="1"/>
        <end position="70"/>
    </location>
</feature>
<organism evidence="2 3">
    <name type="scientific">Caulochytrium protostelioides</name>
    <dbReference type="NCBI Taxonomy" id="1555241"/>
    <lineage>
        <taxon>Eukaryota</taxon>
        <taxon>Fungi</taxon>
        <taxon>Fungi incertae sedis</taxon>
        <taxon>Chytridiomycota</taxon>
        <taxon>Chytridiomycota incertae sedis</taxon>
        <taxon>Chytridiomycetes</taxon>
        <taxon>Caulochytriales</taxon>
        <taxon>Caulochytriaceae</taxon>
        <taxon>Caulochytrium</taxon>
    </lineage>
</organism>
<evidence type="ECO:0000256" key="1">
    <source>
        <dbReference type="SAM" id="MobiDB-lite"/>
    </source>
</evidence>
<feature type="non-terminal residue" evidence="2">
    <location>
        <position position="241"/>
    </location>
</feature>
<dbReference type="OrthoDB" id="2117972at2759"/>
<gene>
    <name evidence="2" type="ORF">CXG81DRAFT_28745</name>
</gene>
<feature type="region of interest" description="Disordered" evidence="1">
    <location>
        <begin position="1"/>
        <end position="84"/>
    </location>
</feature>
<evidence type="ECO:0000313" key="3">
    <source>
        <dbReference type="Proteomes" id="UP000274922"/>
    </source>
</evidence>
<accession>A0A4P9X109</accession>
<evidence type="ECO:0000313" key="2">
    <source>
        <dbReference type="EMBL" id="RKO98418.1"/>
    </source>
</evidence>
<feature type="compositionally biased region" description="Polar residues" evidence="1">
    <location>
        <begin position="214"/>
        <end position="223"/>
    </location>
</feature>
<reference evidence="3" key="1">
    <citation type="journal article" date="2018" name="Nat. Microbiol.">
        <title>Leveraging single-cell genomics to expand the fungal tree of life.</title>
        <authorList>
            <person name="Ahrendt S.R."/>
            <person name="Quandt C.A."/>
            <person name="Ciobanu D."/>
            <person name="Clum A."/>
            <person name="Salamov A."/>
            <person name="Andreopoulos B."/>
            <person name="Cheng J.F."/>
            <person name="Woyke T."/>
            <person name="Pelin A."/>
            <person name="Henrissat B."/>
            <person name="Reynolds N.K."/>
            <person name="Benny G.L."/>
            <person name="Smith M.E."/>
            <person name="James T.Y."/>
            <person name="Grigoriev I.V."/>
        </authorList>
    </citation>
    <scope>NUCLEOTIDE SEQUENCE [LARGE SCALE GENOMIC DNA]</scope>
    <source>
        <strain evidence="3">ATCC 52028</strain>
    </source>
</reference>
<sequence length="241" mass="24230">MLGHHPTTPTSASERASPAASADDVAASTAPVSATSRAHAPTMRAAAAAEDTNEGPAAASPPRGRPPSAEATREGGSPDAPAAAPARIDTAASPGALHAHDTAETPPTWSRSEVPALEASAMAASAMAASAMAASAMAASPAGADAAPAEAALTQALRLYIQGSRHEHEGNLHEAMISYKAAFRRHPEIDRVYNRHFQEQREALQQALSIPSPLLSTSASSIPAASGLSSVPSSSASTALP</sequence>
<proteinExistence type="predicted"/>
<feature type="compositionally biased region" description="Low complexity" evidence="1">
    <location>
        <begin position="224"/>
        <end position="241"/>
    </location>
</feature>
<dbReference type="Proteomes" id="UP000274922">
    <property type="component" value="Unassembled WGS sequence"/>
</dbReference>
<protein>
    <submittedName>
        <fullName evidence="2">Uncharacterized protein</fullName>
    </submittedName>
</protein>
<dbReference type="AlphaFoldDB" id="A0A4P9X109"/>